<reference evidence="1 2" key="1">
    <citation type="submission" date="2015-01" db="EMBL/GenBank/DDBJ databases">
        <title>Complete genome of Pseudomonas batumici UCM B-321 producer of the batumin antibiotic with strong antistaphilococcal and potential anticancer activity.</title>
        <authorList>
            <person name="Klochko V.V."/>
            <person name="Zelena L.B."/>
            <person name="Elena K.A."/>
            <person name="Reva O.N."/>
        </authorList>
    </citation>
    <scope>NUCLEOTIDE SEQUENCE [LARGE SCALE GENOMIC DNA]</scope>
    <source>
        <strain evidence="1 2">UCM B-321</strain>
    </source>
</reference>
<dbReference type="SUPFAM" id="SSF53850">
    <property type="entry name" value="Periplasmic binding protein-like II"/>
    <property type="match status" value="1"/>
</dbReference>
<dbReference type="Proteomes" id="UP000031535">
    <property type="component" value="Unassembled WGS sequence"/>
</dbReference>
<dbReference type="STRING" id="226910.UCMB321_1545"/>
<proteinExistence type="predicted"/>
<evidence type="ECO:0000313" key="2">
    <source>
        <dbReference type="Proteomes" id="UP000031535"/>
    </source>
</evidence>
<evidence type="ECO:0000313" key="1">
    <source>
        <dbReference type="EMBL" id="KIH84691.1"/>
    </source>
</evidence>
<comment type="caution">
    <text evidence="1">The sequence shown here is derived from an EMBL/GenBank/DDBJ whole genome shotgun (WGS) entry which is preliminary data.</text>
</comment>
<protein>
    <recommendedName>
        <fullName evidence="3">Prephenate dehydratase</fullName>
    </recommendedName>
</protein>
<dbReference type="AlphaFoldDB" id="A0A0C2I692"/>
<name>A0A0C2I692_9PSED</name>
<dbReference type="PATRIC" id="fig|226910.6.peg.1536"/>
<organism evidence="1 2">
    <name type="scientific">Pseudomonas batumici</name>
    <dbReference type="NCBI Taxonomy" id="226910"/>
    <lineage>
        <taxon>Bacteria</taxon>
        <taxon>Pseudomonadati</taxon>
        <taxon>Pseudomonadota</taxon>
        <taxon>Gammaproteobacteria</taxon>
        <taxon>Pseudomonadales</taxon>
        <taxon>Pseudomonadaceae</taxon>
        <taxon>Pseudomonas</taxon>
    </lineage>
</organism>
<evidence type="ECO:0008006" key="3">
    <source>
        <dbReference type="Google" id="ProtNLM"/>
    </source>
</evidence>
<accession>A0A0C2I692</accession>
<keyword evidence="2" id="KW-1185">Reference proteome</keyword>
<dbReference type="OrthoDB" id="2933883at2"/>
<sequence length="186" mass="19931">MPTAGSPTIYTLGPEGTNCATAAQWWLDSRGDSKASGVTAPRIVLHETLEQAFDELAEKQDGYLLSCAAYPDLHTLIFTRLGDMELCDSFIMPTHSMVLASRTSANRIKSVATHPAPQSLVASQYHKVFANSNADAAVLCSTGKADACVTTVVAADRHELNVVQDFGQVPMAFLVHSLKRADHAQG</sequence>
<dbReference type="EMBL" id="JXDG01000015">
    <property type="protein sequence ID" value="KIH84691.1"/>
    <property type="molecule type" value="Genomic_DNA"/>
</dbReference>
<gene>
    <name evidence="1" type="ORF">UCMB321_1545</name>
</gene>